<accession>A0AC34G3N2</accession>
<organism evidence="1 2">
    <name type="scientific">Panagrolaimus sp. ES5</name>
    <dbReference type="NCBI Taxonomy" id="591445"/>
    <lineage>
        <taxon>Eukaryota</taxon>
        <taxon>Metazoa</taxon>
        <taxon>Ecdysozoa</taxon>
        <taxon>Nematoda</taxon>
        <taxon>Chromadorea</taxon>
        <taxon>Rhabditida</taxon>
        <taxon>Tylenchina</taxon>
        <taxon>Panagrolaimomorpha</taxon>
        <taxon>Panagrolaimoidea</taxon>
        <taxon>Panagrolaimidae</taxon>
        <taxon>Panagrolaimus</taxon>
    </lineage>
</organism>
<dbReference type="WBParaSite" id="ES5_v2.g24256.t1">
    <property type="protein sequence ID" value="ES5_v2.g24256.t1"/>
    <property type="gene ID" value="ES5_v2.g24256"/>
</dbReference>
<protein>
    <submittedName>
        <fullName evidence="2">Uncharacterized protein</fullName>
    </submittedName>
</protein>
<proteinExistence type="predicted"/>
<reference evidence="2" key="1">
    <citation type="submission" date="2022-11" db="UniProtKB">
        <authorList>
            <consortium name="WormBaseParasite"/>
        </authorList>
    </citation>
    <scope>IDENTIFICATION</scope>
</reference>
<dbReference type="Proteomes" id="UP000887579">
    <property type="component" value="Unplaced"/>
</dbReference>
<sequence>MSQQVIKISDGIKVVFFGEELFSVAVCTDEGVVVERYTVRVLGGEEGIVEGIVEGIFVVVVIGITVVDGKATVEVDIEVAKIVVGDKVVVVVVVVESTGLKPTSHGAEIFAVNGENGRETNERVPIGVLQKFV</sequence>
<evidence type="ECO:0000313" key="1">
    <source>
        <dbReference type="Proteomes" id="UP000887579"/>
    </source>
</evidence>
<name>A0AC34G3N2_9BILA</name>
<evidence type="ECO:0000313" key="2">
    <source>
        <dbReference type="WBParaSite" id="ES5_v2.g24256.t1"/>
    </source>
</evidence>